<protein>
    <submittedName>
        <fullName evidence="2">Uncharacterized protein</fullName>
    </submittedName>
</protein>
<dbReference type="AlphaFoldDB" id="A0A1Y6LT32"/>
<organism evidence="2 3">
    <name type="scientific">Zymoseptoria tritici ST99CH_1A5</name>
    <dbReference type="NCBI Taxonomy" id="1276529"/>
    <lineage>
        <taxon>Eukaryota</taxon>
        <taxon>Fungi</taxon>
        <taxon>Dikarya</taxon>
        <taxon>Ascomycota</taxon>
        <taxon>Pezizomycotina</taxon>
        <taxon>Dothideomycetes</taxon>
        <taxon>Dothideomycetidae</taxon>
        <taxon>Mycosphaerellales</taxon>
        <taxon>Mycosphaerellaceae</taxon>
        <taxon>Zymoseptoria</taxon>
    </lineage>
</organism>
<feature type="compositionally biased region" description="Gly residues" evidence="1">
    <location>
        <begin position="318"/>
        <end position="329"/>
    </location>
</feature>
<feature type="region of interest" description="Disordered" evidence="1">
    <location>
        <begin position="288"/>
        <end position="335"/>
    </location>
</feature>
<name>A0A1Y6LT32_ZYMTR</name>
<sequence>MPLNYLAIIMHRQYMKAQGKQVTAGALASKKMKDLPLPTEILLKIAEYPLPTTVRMCAGHGFYTQPNYVDSFVDRETILNVRAVLNLQLTSRQLEPIARTTIQNYFDNQPETLHVAYAREWKGSRNKARLDTPIYEFISKFRTLRVEMSFNFGYFPHIPEPDFEHTVKTLSITVTRHGDSWRVLAVDVTTLLGLKKYDRRILGLARCEDAFIEAAIARVGAALMALCNHRQGSDLLCTMRLDVERDWKGVPERDFGSWDMLPFSTDWARYIPAGYEHGHRDRRLAWVGTKGSKPGTNGGLRTTDVKGEERGAKHKGTGVDGGTRIGGGGLDDKMG</sequence>
<reference evidence="2 3" key="1">
    <citation type="submission" date="2016-10" db="EMBL/GenBank/DDBJ databases">
        <authorList>
            <person name="Varghese N."/>
        </authorList>
    </citation>
    <scope>NUCLEOTIDE SEQUENCE [LARGE SCALE GENOMIC DNA]</scope>
</reference>
<evidence type="ECO:0000313" key="2">
    <source>
        <dbReference type="EMBL" id="SMY26568.1"/>
    </source>
</evidence>
<proteinExistence type="predicted"/>
<accession>A0A1Y6LT32</accession>
<dbReference type="Proteomes" id="UP000215453">
    <property type="component" value="Chromosome 7"/>
</dbReference>
<evidence type="ECO:0000313" key="3">
    <source>
        <dbReference type="Proteomes" id="UP000215453"/>
    </source>
</evidence>
<dbReference type="EMBL" id="LT882682">
    <property type="protein sequence ID" value="SMY26568.1"/>
    <property type="molecule type" value="Genomic_DNA"/>
</dbReference>
<gene>
    <name evidence="2" type="ORF">ZT1A5_G8011</name>
</gene>
<evidence type="ECO:0000256" key="1">
    <source>
        <dbReference type="SAM" id="MobiDB-lite"/>
    </source>
</evidence>